<evidence type="ECO:0000313" key="3">
    <source>
        <dbReference type="Proteomes" id="UP000636888"/>
    </source>
</evidence>
<keyword evidence="3" id="KW-1185">Reference proteome</keyword>
<gene>
    <name evidence="2" type="ORF">JFN93_17715</name>
</gene>
<evidence type="ECO:0000259" key="1">
    <source>
        <dbReference type="Pfam" id="PF07603"/>
    </source>
</evidence>
<name>A0A8J7M0W5_9BACT</name>
<dbReference type="Gene3D" id="2.60.40.1120">
    <property type="entry name" value="Carboxypeptidase-like, regulatory domain"/>
    <property type="match status" value="1"/>
</dbReference>
<accession>A0A8J7M0W5</accession>
<feature type="domain" description="Lcl C-terminal" evidence="1">
    <location>
        <begin position="205"/>
        <end position="317"/>
    </location>
</feature>
<dbReference type="SUPFAM" id="SSF49478">
    <property type="entry name" value="Cna protein B-type domain"/>
    <property type="match status" value="1"/>
</dbReference>
<comment type="caution">
    <text evidence="2">The sequence shown here is derived from an EMBL/GenBank/DDBJ whole genome shotgun (WGS) entry which is preliminary data.</text>
</comment>
<dbReference type="Proteomes" id="UP000636888">
    <property type="component" value="Unassembled WGS sequence"/>
</dbReference>
<dbReference type="Pfam" id="PF13620">
    <property type="entry name" value="CarboxypepD_reg"/>
    <property type="match status" value="1"/>
</dbReference>
<sequence>MPQSTSRSSLSLSHSHHFAAMARSGILMFLMVLLVSCSGGGNGVTGTSKNNAGLPVTASISGTVVDRNGTPVPGVTVTAYHNNDHTSVTATTDAHGAYAIAGLPTGAWTDFTVYARKAGFAFYPSTGADGRVGRQDFDGDYRTVVRFLTLPTHDVTASFTAFRPGDREASLPRTGQTTSYAAGDDFSVAAGIAWPATRFSDNLDGTVTDHLTGLVWLKNAGCFTPSDWSSALTAANNLASGACGLADGSAKGDWRMPNVNELESLVDVSQVNPAVSVASPFININLAAAYWSSTTYAPVSSYALAIRFSDGRWINGSNNGFDNTKATAANALWAVKSGAAGTVSLLATGAFSGQGGGSGVSFGAGDDPSLQIGIPLTDPRFVDKGDGTVADTVTGLTWLKQADCINDTWSGTLSAVNSLTSGQCGLTDGSTAGQWRVPNRNEMLSLADRAPTFQIASYLNGIAGPDMVTVTGPVFFKSFRISSYYWTSTTSAADTTRAWTVYSCDFGAYDQPKSGTGYALAVR</sequence>
<feature type="domain" description="Lcl C-terminal" evidence="1">
    <location>
        <begin position="387"/>
        <end position="523"/>
    </location>
</feature>
<evidence type="ECO:0000313" key="2">
    <source>
        <dbReference type="EMBL" id="MBJ6726553.1"/>
    </source>
</evidence>
<protein>
    <submittedName>
        <fullName evidence="2">DUF1566 domain-containing protein</fullName>
    </submittedName>
</protein>
<dbReference type="PANTHER" id="PTHR35812:SF1">
    <property type="entry name" value="LIPOPROTEIN"/>
    <property type="match status" value="1"/>
</dbReference>
<proteinExistence type="predicted"/>
<organism evidence="2 3">
    <name type="scientific">Geomesophilobacter sediminis</name>
    <dbReference type="NCBI Taxonomy" id="2798584"/>
    <lineage>
        <taxon>Bacteria</taxon>
        <taxon>Pseudomonadati</taxon>
        <taxon>Thermodesulfobacteriota</taxon>
        <taxon>Desulfuromonadia</taxon>
        <taxon>Geobacterales</taxon>
        <taxon>Geobacteraceae</taxon>
        <taxon>Geomesophilobacter</taxon>
    </lineage>
</organism>
<dbReference type="InterPro" id="IPR011460">
    <property type="entry name" value="Lcl_C"/>
</dbReference>
<dbReference type="RefSeq" id="WP_199385464.1">
    <property type="nucleotide sequence ID" value="NZ_JAEMHM010000015.1"/>
</dbReference>
<dbReference type="PANTHER" id="PTHR35812">
    <property type="entry name" value="LIPOPROTEIN"/>
    <property type="match status" value="1"/>
</dbReference>
<dbReference type="AlphaFoldDB" id="A0A8J7M0W5"/>
<dbReference type="EMBL" id="JAEMHM010000015">
    <property type="protein sequence ID" value="MBJ6726553.1"/>
    <property type="molecule type" value="Genomic_DNA"/>
</dbReference>
<reference evidence="2" key="1">
    <citation type="submission" date="2020-12" db="EMBL/GenBank/DDBJ databases">
        <title>Geomonas sp. Red875, isolated from river sediment.</title>
        <authorList>
            <person name="Xu Z."/>
            <person name="Zhang Z."/>
            <person name="Masuda Y."/>
            <person name="Itoh H."/>
            <person name="Senoo K."/>
        </authorList>
    </citation>
    <scope>NUCLEOTIDE SEQUENCE</scope>
    <source>
        <strain evidence="2">Red875</strain>
    </source>
</reference>
<dbReference type="Pfam" id="PF07603">
    <property type="entry name" value="Lcl_C"/>
    <property type="match status" value="2"/>
</dbReference>